<evidence type="ECO:0000313" key="11">
    <source>
        <dbReference type="Proteomes" id="UP000177090"/>
    </source>
</evidence>
<comment type="subcellular location">
    <subcellularLocation>
        <location evidence="9">Cell membrane</location>
        <topology evidence="9">Multi-pass membrane protein</topology>
    </subcellularLocation>
    <subcellularLocation>
        <location evidence="1">Membrane</location>
        <topology evidence="1">Multi-pass membrane protein</topology>
    </subcellularLocation>
</comment>
<dbReference type="Pfam" id="PF03840">
    <property type="entry name" value="SecG"/>
    <property type="match status" value="1"/>
</dbReference>
<dbReference type="GO" id="GO:0009306">
    <property type="term" value="P:protein secretion"/>
    <property type="evidence" value="ECO:0007669"/>
    <property type="project" value="UniProtKB-UniRule"/>
</dbReference>
<dbReference type="InterPro" id="IPR004692">
    <property type="entry name" value="SecG"/>
</dbReference>
<dbReference type="Proteomes" id="UP000177090">
    <property type="component" value="Unassembled WGS sequence"/>
</dbReference>
<gene>
    <name evidence="10" type="ORF">A2569_01870</name>
</gene>
<keyword evidence="9" id="KW-1003">Cell membrane</keyword>
<protein>
    <recommendedName>
        <fullName evidence="9">Protein-export membrane protein SecG</fullName>
    </recommendedName>
</protein>
<evidence type="ECO:0000256" key="7">
    <source>
        <dbReference type="ARBA" id="ARBA00023010"/>
    </source>
</evidence>
<dbReference type="GO" id="GO:0015450">
    <property type="term" value="F:protein-transporting ATPase activity"/>
    <property type="evidence" value="ECO:0007669"/>
    <property type="project" value="UniProtKB-UniRule"/>
</dbReference>
<comment type="caution">
    <text evidence="10">The sequence shown here is derived from an EMBL/GenBank/DDBJ whole genome shotgun (WGS) entry which is preliminary data.</text>
</comment>
<dbReference type="NCBIfam" id="TIGR00810">
    <property type="entry name" value="secG"/>
    <property type="match status" value="1"/>
</dbReference>
<keyword evidence="5 9" id="KW-0653">Protein transport</keyword>
<keyword evidence="4 9" id="KW-0812">Transmembrane</keyword>
<keyword evidence="8 9" id="KW-0472">Membrane</keyword>
<keyword evidence="3 9" id="KW-0813">Transport</keyword>
<evidence type="ECO:0000256" key="8">
    <source>
        <dbReference type="ARBA" id="ARBA00023136"/>
    </source>
</evidence>
<dbReference type="GO" id="GO:0005886">
    <property type="term" value="C:plasma membrane"/>
    <property type="evidence" value="ECO:0007669"/>
    <property type="project" value="UniProtKB-SubCell"/>
</dbReference>
<feature type="transmembrane region" description="Helical" evidence="9">
    <location>
        <begin position="6"/>
        <end position="25"/>
    </location>
</feature>
<dbReference type="AlphaFoldDB" id="A0A1G2QIN4"/>
<comment type="function">
    <text evidence="9">Involved in protein export. Participates in an early event of protein translocation.</text>
</comment>
<evidence type="ECO:0000256" key="2">
    <source>
        <dbReference type="ARBA" id="ARBA00008445"/>
    </source>
</evidence>
<proteinExistence type="inferred from homology"/>
<accession>A0A1G2QIN4</accession>
<comment type="similarity">
    <text evidence="2 9">Belongs to the SecG family.</text>
</comment>
<evidence type="ECO:0000256" key="3">
    <source>
        <dbReference type="ARBA" id="ARBA00022448"/>
    </source>
</evidence>
<keyword evidence="7 9" id="KW-0811">Translocation</keyword>
<dbReference type="EMBL" id="MHTL01000012">
    <property type="protein sequence ID" value="OHA60504.1"/>
    <property type="molecule type" value="Genomic_DNA"/>
</dbReference>
<reference evidence="10 11" key="1">
    <citation type="journal article" date="2016" name="Nat. Commun.">
        <title>Thousands of microbial genomes shed light on interconnected biogeochemical processes in an aquifer system.</title>
        <authorList>
            <person name="Anantharaman K."/>
            <person name="Brown C.T."/>
            <person name="Hug L.A."/>
            <person name="Sharon I."/>
            <person name="Castelle C.J."/>
            <person name="Probst A.J."/>
            <person name="Thomas B.C."/>
            <person name="Singh A."/>
            <person name="Wilkins M.J."/>
            <person name="Karaoz U."/>
            <person name="Brodie E.L."/>
            <person name="Williams K.H."/>
            <person name="Hubbard S.S."/>
            <person name="Banfield J.F."/>
        </authorList>
    </citation>
    <scope>NUCLEOTIDE SEQUENCE [LARGE SCALE GENOMIC DNA]</scope>
</reference>
<dbReference type="STRING" id="1802440.A2569_01870"/>
<evidence type="ECO:0000256" key="9">
    <source>
        <dbReference type="RuleBase" id="RU365087"/>
    </source>
</evidence>
<feature type="transmembrane region" description="Helical" evidence="9">
    <location>
        <begin position="54"/>
        <end position="72"/>
    </location>
</feature>
<organism evidence="10 11">
    <name type="scientific">Candidatus Vogelbacteria bacterium RIFOXYD1_FULL_51_18</name>
    <dbReference type="NCBI Taxonomy" id="1802440"/>
    <lineage>
        <taxon>Bacteria</taxon>
        <taxon>Candidatus Vogeliibacteriota</taxon>
    </lineage>
</organism>
<name>A0A1G2QIN4_9BACT</name>
<evidence type="ECO:0000256" key="4">
    <source>
        <dbReference type="ARBA" id="ARBA00022692"/>
    </source>
</evidence>
<evidence type="ECO:0000313" key="10">
    <source>
        <dbReference type="EMBL" id="OHA60504.1"/>
    </source>
</evidence>
<evidence type="ECO:0000256" key="5">
    <source>
        <dbReference type="ARBA" id="ARBA00022927"/>
    </source>
</evidence>
<keyword evidence="6 9" id="KW-1133">Transmembrane helix</keyword>
<evidence type="ECO:0000256" key="1">
    <source>
        <dbReference type="ARBA" id="ARBA00004141"/>
    </source>
</evidence>
<evidence type="ECO:0000256" key="6">
    <source>
        <dbReference type="ARBA" id="ARBA00022989"/>
    </source>
</evidence>
<sequence>MQGLASVLPWVQVALSVLLVAAILVQQNEAGLGAAFGGGDGGGPNFRKRGIEKVMFIATIVIAILFALSALAPELLRLVSR</sequence>